<reference evidence="1" key="1">
    <citation type="submission" date="2022-05" db="EMBL/GenBank/DDBJ databases">
        <title>Draft genome sequences of Clostridium perfringens strains isolated from Peru.</title>
        <authorList>
            <person name="Hurtado R."/>
            <person name="Lima L."/>
            <person name="Sousa T."/>
            <person name="Jaiswal A.K."/>
            <person name="Tiwari S."/>
            <person name="Maturrano L."/>
            <person name="Brenig B."/>
            <person name="Azevedo V."/>
        </authorList>
    </citation>
    <scope>NUCLEOTIDE SEQUENCE</scope>
    <source>
        <strain evidence="1">CP4</strain>
    </source>
</reference>
<gene>
    <name evidence="1" type="ORF">M3X98_10395</name>
</gene>
<proteinExistence type="predicted"/>
<evidence type="ECO:0000313" key="2">
    <source>
        <dbReference type="Proteomes" id="UP001141166"/>
    </source>
</evidence>
<evidence type="ECO:0000313" key="1">
    <source>
        <dbReference type="EMBL" id="MDC4248450.1"/>
    </source>
</evidence>
<accession>A0A9X4B457</accession>
<dbReference type="Proteomes" id="UP001141166">
    <property type="component" value="Unassembled WGS sequence"/>
</dbReference>
<dbReference type="RefSeq" id="WP_272471438.1">
    <property type="nucleotide sequence ID" value="NZ_JAMWMK010000017.1"/>
</dbReference>
<dbReference type="EMBL" id="JAMWMK010000017">
    <property type="protein sequence ID" value="MDC4248450.1"/>
    <property type="molecule type" value="Genomic_DNA"/>
</dbReference>
<dbReference type="AlphaFoldDB" id="A0A9X4B457"/>
<organism evidence="1 2">
    <name type="scientific">Enterococcus faecium</name>
    <name type="common">Streptococcus faecium</name>
    <dbReference type="NCBI Taxonomy" id="1352"/>
    <lineage>
        <taxon>Bacteria</taxon>
        <taxon>Bacillati</taxon>
        <taxon>Bacillota</taxon>
        <taxon>Bacilli</taxon>
        <taxon>Lactobacillales</taxon>
        <taxon>Enterococcaceae</taxon>
        <taxon>Enterococcus</taxon>
    </lineage>
</organism>
<comment type="caution">
    <text evidence="1">The sequence shown here is derived from an EMBL/GenBank/DDBJ whole genome shotgun (WGS) entry which is preliminary data.</text>
</comment>
<protein>
    <submittedName>
        <fullName evidence="1">Uncharacterized protein</fullName>
    </submittedName>
</protein>
<sequence length="46" mass="5564">MDEMLKEELAEHFDNLANIDLIANESFKPLYESLVRTLKEYFEREE</sequence>
<name>A0A9X4B457_ENTFC</name>